<organism evidence="2 3">
    <name type="scientific">Gymnopus androsaceus JB14</name>
    <dbReference type="NCBI Taxonomy" id="1447944"/>
    <lineage>
        <taxon>Eukaryota</taxon>
        <taxon>Fungi</taxon>
        <taxon>Dikarya</taxon>
        <taxon>Basidiomycota</taxon>
        <taxon>Agaricomycotina</taxon>
        <taxon>Agaricomycetes</taxon>
        <taxon>Agaricomycetidae</taxon>
        <taxon>Agaricales</taxon>
        <taxon>Marasmiineae</taxon>
        <taxon>Omphalotaceae</taxon>
        <taxon>Gymnopus</taxon>
    </lineage>
</organism>
<accession>A0A6A4HQ87</accession>
<evidence type="ECO:0000313" key="2">
    <source>
        <dbReference type="EMBL" id="KAE9399910.1"/>
    </source>
</evidence>
<gene>
    <name evidence="2" type="ORF">BT96DRAFT_676275</name>
</gene>
<evidence type="ECO:0000256" key="1">
    <source>
        <dbReference type="SAM" id="MobiDB-lite"/>
    </source>
</evidence>
<dbReference type="OrthoDB" id="3033315at2759"/>
<feature type="region of interest" description="Disordered" evidence="1">
    <location>
        <begin position="115"/>
        <end position="135"/>
    </location>
</feature>
<dbReference type="AlphaFoldDB" id="A0A6A4HQ87"/>
<keyword evidence="3" id="KW-1185">Reference proteome</keyword>
<dbReference type="Proteomes" id="UP000799118">
    <property type="component" value="Unassembled WGS sequence"/>
</dbReference>
<feature type="compositionally biased region" description="Polar residues" evidence="1">
    <location>
        <begin position="126"/>
        <end position="135"/>
    </location>
</feature>
<proteinExistence type="predicted"/>
<protein>
    <submittedName>
        <fullName evidence="2">Uncharacterized protein</fullName>
    </submittedName>
</protein>
<evidence type="ECO:0000313" key="3">
    <source>
        <dbReference type="Proteomes" id="UP000799118"/>
    </source>
</evidence>
<sequence length="135" mass="15629">MLLYGEALKRLSTEPKIILNIIVGEHEAATSAQKREILCNLGDRLQEFDKTLVNCKEFMDTLNQQPVIKTLLFRARYLKMIMENYEEIKKRGDEIERGIIRLKIGWSNMLVSREENEASRNVGRQPYSSTTPSPN</sequence>
<dbReference type="EMBL" id="ML769463">
    <property type="protein sequence ID" value="KAE9399910.1"/>
    <property type="molecule type" value="Genomic_DNA"/>
</dbReference>
<reference evidence="2" key="1">
    <citation type="journal article" date="2019" name="Environ. Microbiol.">
        <title>Fungal ecological strategies reflected in gene transcription - a case study of two litter decomposers.</title>
        <authorList>
            <person name="Barbi F."/>
            <person name="Kohler A."/>
            <person name="Barry K."/>
            <person name="Baskaran P."/>
            <person name="Daum C."/>
            <person name="Fauchery L."/>
            <person name="Ihrmark K."/>
            <person name="Kuo A."/>
            <person name="LaButti K."/>
            <person name="Lipzen A."/>
            <person name="Morin E."/>
            <person name="Grigoriev I.V."/>
            <person name="Henrissat B."/>
            <person name="Lindahl B."/>
            <person name="Martin F."/>
        </authorList>
    </citation>
    <scope>NUCLEOTIDE SEQUENCE</scope>
    <source>
        <strain evidence="2">JB14</strain>
    </source>
</reference>
<name>A0A6A4HQ87_9AGAR</name>